<dbReference type="PROSITE" id="PS00237">
    <property type="entry name" value="G_PROTEIN_RECEP_F1_1"/>
    <property type="match status" value="1"/>
</dbReference>
<dbReference type="InterPro" id="IPR003912">
    <property type="entry name" value="Protea_act_rcpt"/>
</dbReference>
<evidence type="ECO:0000313" key="21">
    <source>
        <dbReference type="Proteomes" id="UP000694392"/>
    </source>
</evidence>
<keyword evidence="21" id="KW-1185">Reference proteome</keyword>
<keyword evidence="10 18" id="KW-0472">Membrane</keyword>
<dbReference type="PROSITE" id="PS50262">
    <property type="entry name" value="G_PROTEIN_RECEP_F1_2"/>
    <property type="match status" value="1"/>
</dbReference>
<dbReference type="GO" id="GO:0005886">
    <property type="term" value="C:plasma membrane"/>
    <property type="evidence" value="ECO:0007669"/>
    <property type="project" value="UniProtKB-SubCell"/>
</dbReference>
<evidence type="ECO:0000256" key="18">
    <source>
        <dbReference type="SAM" id="Phobius"/>
    </source>
</evidence>
<dbReference type="PANTHER" id="PTHR24232">
    <property type="entry name" value="G-PROTEIN COUPLED RECEPTOR"/>
    <property type="match status" value="1"/>
</dbReference>
<feature type="transmembrane region" description="Helical" evidence="18">
    <location>
        <begin position="308"/>
        <end position="334"/>
    </location>
</feature>
<dbReference type="InterPro" id="IPR017452">
    <property type="entry name" value="GPCR_Rhodpsn_7TM"/>
</dbReference>
<feature type="disulfide bond" evidence="16">
    <location>
        <begin position="170"/>
        <end position="249"/>
    </location>
</feature>
<keyword evidence="12 17" id="KW-0675">Receptor</keyword>
<dbReference type="Ensembl" id="ENSSPUT00000022458.1">
    <property type="protein sequence ID" value="ENSSPUP00000021057.1"/>
    <property type="gene ID" value="ENSSPUG00000016204.1"/>
</dbReference>
<keyword evidence="11 16" id="KW-1015">Disulfide bond</keyword>
<keyword evidence="4 17" id="KW-0812">Transmembrane</keyword>
<evidence type="ECO:0000256" key="6">
    <source>
        <dbReference type="ARBA" id="ARBA00022729"/>
    </source>
</evidence>
<evidence type="ECO:0000256" key="9">
    <source>
        <dbReference type="ARBA" id="ARBA00023084"/>
    </source>
</evidence>
<keyword evidence="9" id="KW-0094">Blood coagulation</keyword>
<dbReference type="OMA" id="SINCCID"/>
<dbReference type="Gene3D" id="1.20.1070.10">
    <property type="entry name" value="Rhodopsin 7-helix transmembrane proteins"/>
    <property type="match status" value="1"/>
</dbReference>
<dbReference type="GO" id="GO:0015057">
    <property type="term" value="F:thrombin-activated receptor activity"/>
    <property type="evidence" value="ECO:0007669"/>
    <property type="project" value="InterPro"/>
</dbReference>
<evidence type="ECO:0000256" key="10">
    <source>
        <dbReference type="ARBA" id="ARBA00023136"/>
    </source>
</evidence>
<keyword evidence="3" id="KW-1003">Cell membrane</keyword>
<keyword evidence="8 17" id="KW-0297">G-protein coupled receptor</keyword>
<reference evidence="20" key="2">
    <citation type="submission" date="2025-09" db="UniProtKB">
        <authorList>
            <consortium name="Ensembl"/>
        </authorList>
    </citation>
    <scope>IDENTIFICATION</scope>
</reference>
<evidence type="ECO:0000256" key="1">
    <source>
        <dbReference type="ARBA" id="ARBA00004651"/>
    </source>
</evidence>
<keyword evidence="14 17" id="KW-0807">Transducer</keyword>
<keyword evidence="6" id="KW-0732">Signal</keyword>
<dbReference type="GO" id="GO:0007596">
    <property type="term" value="P:blood coagulation"/>
    <property type="evidence" value="ECO:0007669"/>
    <property type="project" value="UniProtKB-KW"/>
</dbReference>
<feature type="transmembrane region" description="Helical" evidence="18">
    <location>
        <begin position="103"/>
        <end position="124"/>
    </location>
</feature>
<evidence type="ECO:0000256" key="17">
    <source>
        <dbReference type="RuleBase" id="RU000688"/>
    </source>
</evidence>
<dbReference type="PRINTS" id="PR00908">
    <property type="entry name" value="THROMBINR"/>
</dbReference>
<evidence type="ECO:0000256" key="14">
    <source>
        <dbReference type="ARBA" id="ARBA00023224"/>
    </source>
</evidence>
<dbReference type="SUPFAM" id="SSF81321">
    <property type="entry name" value="Family A G protein-coupled receptor-like"/>
    <property type="match status" value="1"/>
</dbReference>
<dbReference type="GO" id="GO:0030194">
    <property type="term" value="P:positive regulation of blood coagulation"/>
    <property type="evidence" value="ECO:0007669"/>
    <property type="project" value="TreeGrafter"/>
</dbReference>
<dbReference type="GO" id="GO:0035025">
    <property type="term" value="P:positive regulation of Rho protein signal transduction"/>
    <property type="evidence" value="ECO:0007669"/>
    <property type="project" value="TreeGrafter"/>
</dbReference>
<evidence type="ECO:0000256" key="8">
    <source>
        <dbReference type="ARBA" id="ARBA00023040"/>
    </source>
</evidence>
<evidence type="ECO:0000256" key="5">
    <source>
        <dbReference type="ARBA" id="ARBA00022696"/>
    </source>
</evidence>
<feature type="transmembrane region" description="Helical" evidence="18">
    <location>
        <begin position="214"/>
        <end position="234"/>
    </location>
</feature>
<dbReference type="CDD" id="cd15369">
    <property type="entry name" value="7tmA_PAR1"/>
    <property type="match status" value="1"/>
</dbReference>
<dbReference type="GO" id="GO:0007200">
    <property type="term" value="P:phospholipase C-activating G protein-coupled receptor signaling pathway"/>
    <property type="evidence" value="ECO:0007669"/>
    <property type="project" value="TreeGrafter"/>
</dbReference>
<keyword evidence="5" id="KW-0356">Hemostasis</keyword>
<proteinExistence type="inferred from homology"/>
<evidence type="ECO:0000256" key="15">
    <source>
        <dbReference type="ARBA" id="ARBA00031780"/>
    </source>
</evidence>
<evidence type="ECO:0000256" key="2">
    <source>
        <dbReference type="ARBA" id="ARBA00019705"/>
    </source>
</evidence>
<feature type="domain" description="G-protein coupled receptors family 1 profile" evidence="19">
    <location>
        <begin position="114"/>
        <end position="367"/>
    </location>
</feature>
<evidence type="ECO:0000256" key="3">
    <source>
        <dbReference type="ARBA" id="ARBA00022475"/>
    </source>
</evidence>
<evidence type="ECO:0000256" key="16">
    <source>
        <dbReference type="PIRSR" id="PIRSR603912-52"/>
    </source>
</evidence>
<feature type="transmembrane region" description="Helical" evidence="18">
    <location>
        <begin position="264"/>
        <end position="288"/>
    </location>
</feature>
<sequence>MGPGPSFLAQRANLPKHQETAPPAPGPTTRVLGRVLLLFCSADTSEANILLQAFDFNIRTKFLIDKAENGSGINSQFTQFGSDSNNIEIYLTSQWLTHFIPSFHILVVVLSLPLNIMAILVFLIKIKIKKPAVVYMLNLTSADVLFVSMLPFKIVYHFSGNNWGFGPEMCRFVTAAFYCNMYCSILLMTAISIDRFLAVVYPMQSLSWRTLRRATLVCVAIWIVAIAGVIPLLLTEQTMKIQELNITTCFDVAETTLLIGYYHYYFPAFIVVFFFVPLIISIICYVCIIRRLHSSKIGANSSKRRRALLLSAAVLCTFILCFGPTNVLLLVHSLSFSNDFVNHRTYFAYLLSVCISSINCCIDPLIYYYASSECQRQVCSILCCRKISEFGKNTQTSKLGTKSSSSNHLPKE</sequence>
<evidence type="ECO:0000313" key="20">
    <source>
        <dbReference type="Ensembl" id="ENSSPUP00000021057.1"/>
    </source>
</evidence>
<dbReference type="GeneTree" id="ENSGT01050000244840"/>
<dbReference type="PANTHER" id="PTHR24232:SF20">
    <property type="entry name" value="PROTEINASE-ACTIVATED RECEPTOR 1"/>
    <property type="match status" value="1"/>
</dbReference>
<feature type="transmembrane region" description="Helical" evidence="18">
    <location>
        <begin position="346"/>
        <end position="370"/>
    </location>
</feature>
<protein>
    <recommendedName>
        <fullName evidence="2">Proteinase-activated receptor 1</fullName>
    </recommendedName>
    <alternativeName>
        <fullName evidence="15">Thrombin receptor</fullName>
    </alternativeName>
</protein>
<evidence type="ECO:0000256" key="13">
    <source>
        <dbReference type="ARBA" id="ARBA00023180"/>
    </source>
</evidence>
<feature type="transmembrane region" description="Helical" evidence="18">
    <location>
        <begin position="133"/>
        <end position="152"/>
    </location>
</feature>
<reference evidence="20" key="1">
    <citation type="submission" date="2025-08" db="UniProtKB">
        <authorList>
            <consortium name="Ensembl"/>
        </authorList>
    </citation>
    <scope>IDENTIFICATION</scope>
</reference>
<comment type="similarity">
    <text evidence="17">Belongs to the G-protein coupled receptor 1 family.</text>
</comment>
<dbReference type="FunFam" id="1.20.1070.10:FF:000040">
    <property type="entry name" value="Coagulation factor 2 (thrombin) receptor"/>
    <property type="match status" value="1"/>
</dbReference>
<evidence type="ECO:0000259" key="19">
    <source>
        <dbReference type="PROSITE" id="PS50262"/>
    </source>
</evidence>
<dbReference type="Proteomes" id="UP000694392">
    <property type="component" value="Unplaced"/>
</dbReference>
<accession>A0A8D0HLJ5</accession>
<dbReference type="PRINTS" id="PR01428">
    <property type="entry name" value="PROTEASEAR"/>
</dbReference>
<evidence type="ECO:0000256" key="12">
    <source>
        <dbReference type="ARBA" id="ARBA00023170"/>
    </source>
</evidence>
<comment type="subcellular location">
    <subcellularLocation>
        <location evidence="1">Cell membrane</location>
        <topology evidence="1">Multi-pass membrane protein</topology>
    </subcellularLocation>
</comment>
<evidence type="ECO:0000256" key="7">
    <source>
        <dbReference type="ARBA" id="ARBA00022989"/>
    </source>
</evidence>
<name>A0A8D0HLJ5_SPHPU</name>
<keyword evidence="13" id="KW-0325">Glycoprotein</keyword>
<organism evidence="20 21">
    <name type="scientific">Sphenodon punctatus</name>
    <name type="common">Tuatara</name>
    <name type="synonym">Hatteria punctata</name>
    <dbReference type="NCBI Taxonomy" id="8508"/>
    <lineage>
        <taxon>Eukaryota</taxon>
        <taxon>Metazoa</taxon>
        <taxon>Chordata</taxon>
        <taxon>Craniata</taxon>
        <taxon>Vertebrata</taxon>
        <taxon>Euteleostomi</taxon>
        <taxon>Lepidosauria</taxon>
        <taxon>Sphenodontia</taxon>
        <taxon>Sphenodontidae</taxon>
        <taxon>Sphenodon</taxon>
    </lineage>
</organism>
<dbReference type="AlphaFoldDB" id="A0A8D0HLJ5"/>
<dbReference type="Pfam" id="PF00001">
    <property type="entry name" value="7tm_1"/>
    <property type="match status" value="1"/>
</dbReference>
<feature type="transmembrane region" description="Helical" evidence="18">
    <location>
        <begin position="172"/>
        <end position="193"/>
    </location>
</feature>
<dbReference type="PRINTS" id="PR00237">
    <property type="entry name" value="GPCRRHODOPSN"/>
</dbReference>
<dbReference type="InterPro" id="IPR000935">
    <property type="entry name" value="Thrmbn_rcpt"/>
</dbReference>
<evidence type="ECO:0000256" key="4">
    <source>
        <dbReference type="ARBA" id="ARBA00022692"/>
    </source>
</evidence>
<dbReference type="InterPro" id="IPR000276">
    <property type="entry name" value="GPCR_Rhodpsn"/>
</dbReference>
<evidence type="ECO:0000256" key="11">
    <source>
        <dbReference type="ARBA" id="ARBA00023157"/>
    </source>
</evidence>
<keyword evidence="7 18" id="KW-1133">Transmembrane helix</keyword>